<dbReference type="GO" id="GO:0016020">
    <property type="term" value="C:membrane"/>
    <property type="evidence" value="ECO:0007669"/>
    <property type="project" value="UniProtKB-UniRule"/>
</dbReference>
<sequence>MINLSTLIRSKKEEDSQWLPISDLMSGLMILFLFIAVSLMRNAFQERDKVKEVAIAYQENQVAIYQVLMKEFEQDLAKWNADIEQDTLTFVFKSPDVLFETGKYALNEQYKMILRDFFPRYMNTIYQYQDSISEIRIEGHTSSIWNTKVSEDQAYFYNMQLSQDRTRAVLQYIYHLDNLPSKYHAWIKSHIAAVGLSSSKPIIENNSENQEKSRRVTFRIITNADIKIKQILEN</sequence>
<keyword evidence="2" id="KW-0812">Transmembrane</keyword>
<organism evidence="4 5">
    <name type="scientific">Rodentibacter trehalosifermentans</name>
    <dbReference type="NCBI Taxonomy" id="1908263"/>
    <lineage>
        <taxon>Bacteria</taxon>
        <taxon>Pseudomonadati</taxon>
        <taxon>Pseudomonadota</taxon>
        <taxon>Gammaproteobacteria</taxon>
        <taxon>Pasteurellales</taxon>
        <taxon>Pasteurellaceae</taxon>
        <taxon>Rodentibacter</taxon>
    </lineage>
</organism>
<keyword evidence="1 2" id="KW-0472">Membrane</keyword>
<reference evidence="4 5" key="1">
    <citation type="submission" date="2016-10" db="EMBL/GenBank/DDBJ databases">
        <title>Rodentibacter gen. nov. and new species.</title>
        <authorList>
            <person name="Christensen H."/>
        </authorList>
    </citation>
    <scope>NUCLEOTIDE SEQUENCE [LARGE SCALE GENOMIC DNA]</scope>
    <source>
        <strain evidence="4 5">H1983213011</strain>
    </source>
</reference>
<dbReference type="CDD" id="cd07185">
    <property type="entry name" value="OmpA_C-like"/>
    <property type="match status" value="1"/>
</dbReference>
<dbReference type="Pfam" id="PF00691">
    <property type="entry name" value="OmpA"/>
    <property type="match status" value="1"/>
</dbReference>
<dbReference type="PANTHER" id="PTHR30329:SF21">
    <property type="entry name" value="LIPOPROTEIN YIAD-RELATED"/>
    <property type="match status" value="1"/>
</dbReference>
<keyword evidence="2" id="KW-1133">Transmembrane helix</keyword>
<feature type="transmembrane region" description="Helical" evidence="2">
    <location>
        <begin position="20"/>
        <end position="39"/>
    </location>
</feature>
<protein>
    <submittedName>
        <fullName evidence="4">Cell envelope biogenesis protein OmpA</fullName>
    </submittedName>
</protein>
<dbReference type="Gene3D" id="3.30.1330.60">
    <property type="entry name" value="OmpA-like domain"/>
    <property type="match status" value="1"/>
</dbReference>
<evidence type="ECO:0000313" key="4">
    <source>
        <dbReference type="EMBL" id="OOF47212.1"/>
    </source>
</evidence>
<dbReference type="InterPro" id="IPR050330">
    <property type="entry name" value="Bact_OuterMem_StrucFunc"/>
</dbReference>
<dbReference type="SUPFAM" id="SSF103088">
    <property type="entry name" value="OmpA-like"/>
    <property type="match status" value="1"/>
</dbReference>
<dbReference type="EMBL" id="MLHK01000002">
    <property type="protein sequence ID" value="OOF47212.1"/>
    <property type="molecule type" value="Genomic_DNA"/>
</dbReference>
<dbReference type="InterPro" id="IPR036737">
    <property type="entry name" value="OmpA-like_sf"/>
</dbReference>
<gene>
    <name evidence="4" type="ORF">BKK51_00560</name>
</gene>
<dbReference type="PANTHER" id="PTHR30329">
    <property type="entry name" value="STATOR ELEMENT OF FLAGELLAR MOTOR COMPLEX"/>
    <property type="match status" value="1"/>
</dbReference>
<evidence type="ECO:0000256" key="1">
    <source>
        <dbReference type="PROSITE-ProRule" id="PRU00473"/>
    </source>
</evidence>
<evidence type="ECO:0000313" key="5">
    <source>
        <dbReference type="Proteomes" id="UP000188728"/>
    </source>
</evidence>
<evidence type="ECO:0000259" key="3">
    <source>
        <dbReference type="PROSITE" id="PS51123"/>
    </source>
</evidence>
<comment type="caution">
    <text evidence="4">The sequence shown here is derived from an EMBL/GenBank/DDBJ whole genome shotgun (WGS) entry which is preliminary data.</text>
</comment>
<proteinExistence type="predicted"/>
<dbReference type="Proteomes" id="UP000188728">
    <property type="component" value="Unassembled WGS sequence"/>
</dbReference>
<dbReference type="InterPro" id="IPR006665">
    <property type="entry name" value="OmpA-like"/>
</dbReference>
<accession>A0A1V3IY76</accession>
<name>A0A1V3IY76_9PAST</name>
<evidence type="ECO:0000256" key="2">
    <source>
        <dbReference type="SAM" id="Phobius"/>
    </source>
</evidence>
<feature type="domain" description="OmpA-like" evidence="3">
    <location>
        <begin position="86"/>
        <end position="224"/>
    </location>
</feature>
<dbReference type="PROSITE" id="PS51123">
    <property type="entry name" value="OMPA_2"/>
    <property type="match status" value="1"/>
</dbReference>
<dbReference type="AlphaFoldDB" id="A0A1V3IY76"/>
<dbReference type="RefSeq" id="WP_077420804.1">
    <property type="nucleotide sequence ID" value="NZ_MLHK01000002.1"/>
</dbReference>